<dbReference type="PRINTS" id="PR00318">
    <property type="entry name" value="GPROTEINA"/>
</dbReference>
<keyword evidence="4 6" id="KW-0342">GTP-binding</keyword>
<gene>
    <name evidence="9" type="ORF">PhCBS80983_g02655</name>
</gene>
<dbReference type="FunFam" id="3.40.50.300:FF:000692">
    <property type="entry name" value="Guanine nucleotide-binding protein subunit alpha"/>
    <property type="match status" value="1"/>
</dbReference>
<dbReference type="PROSITE" id="PS51882">
    <property type="entry name" value="G_ALPHA"/>
    <property type="match status" value="1"/>
</dbReference>
<feature type="binding site" evidence="6">
    <location>
        <begin position="275"/>
        <end position="278"/>
    </location>
    <ligand>
        <name>GTP</name>
        <dbReference type="ChEBI" id="CHEBI:37565"/>
    </ligand>
</feature>
<evidence type="ECO:0000256" key="1">
    <source>
        <dbReference type="ARBA" id="ARBA00022723"/>
    </source>
</evidence>
<feature type="region of interest" description="Disordered" evidence="8">
    <location>
        <begin position="1"/>
        <end position="32"/>
    </location>
</feature>
<feature type="binding site" evidence="6">
    <location>
        <position position="331"/>
    </location>
    <ligand>
        <name>GTP</name>
        <dbReference type="ChEBI" id="CHEBI:37565"/>
    </ligand>
</feature>
<feature type="binding site" evidence="6">
    <location>
        <begin position="180"/>
        <end position="186"/>
    </location>
    <ligand>
        <name>GTP</name>
        <dbReference type="ChEBI" id="CHEBI:37565"/>
    </ligand>
</feature>
<name>A0A507E5L7_9FUNG</name>
<reference evidence="9 10" key="1">
    <citation type="journal article" date="2019" name="Sci. Rep.">
        <title>Comparative genomics of chytrid fungi reveal insights into the obligate biotrophic and pathogenic lifestyle of Synchytrium endobioticum.</title>
        <authorList>
            <person name="van de Vossenberg B.T.L.H."/>
            <person name="Warris S."/>
            <person name="Nguyen H.D.T."/>
            <person name="van Gent-Pelzer M.P.E."/>
            <person name="Joly D.L."/>
            <person name="van de Geest H.C."/>
            <person name="Bonants P.J.M."/>
            <person name="Smith D.S."/>
            <person name="Levesque C.A."/>
            <person name="van der Lee T.A.J."/>
        </authorList>
    </citation>
    <scope>NUCLEOTIDE SEQUENCE [LARGE SCALE GENOMIC DNA]</scope>
    <source>
        <strain evidence="9 10">CBS 809.83</strain>
    </source>
</reference>
<feature type="binding site" evidence="7">
    <location>
        <position position="50"/>
    </location>
    <ligand>
        <name>Mg(2+)</name>
        <dbReference type="ChEBI" id="CHEBI:18420"/>
    </ligand>
</feature>
<dbReference type="GO" id="GO:0005737">
    <property type="term" value="C:cytoplasm"/>
    <property type="evidence" value="ECO:0007669"/>
    <property type="project" value="TreeGrafter"/>
</dbReference>
<dbReference type="SUPFAM" id="SSF47895">
    <property type="entry name" value="Transducin (alpha subunit), insertion domain"/>
    <property type="match status" value="1"/>
</dbReference>
<dbReference type="InterPro" id="IPR011025">
    <property type="entry name" value="GproteinA_insert"/>
</dbReference>
<dbReference type="AlphaFoldDB" id="A0A507E5L7"/>
<dbReference type="SMART" id="SM00275">
    <property type="entry name" value="G_alpha"/>
    <property type="match status" value="1"/>
</dbReference>
<dbReference type="SUPFAM" id="SSF52540">
    <property type="entry name" value="P-loop containing nucleoside triphosphate hydrolases"/>
    <property type="match status" value="1"/>
</dbReference>
<dbReference type="PANTHER" id="PTHR10218">
    <property type="entry name" value="GTP-BINDING PROTEIN ALPHA SUBUNIT"/>
    <property type="match status" value="1"/>
</dbReference>
<evidence type="ECO:0000313" key="10">
    <source>
        <dbReference type="Proteomes" id="UP000318582"/>
    </source>
</evidence>
<evidence type="ECO:0000313" key="9">
    <source>
        <dbReference type="EMBL" id="TPX59152.1"/>
    </source>
</evidence>
<dbReference type="Pfam" id="PF00503">
    <property type="entry name" value="G-alpha"/>
    <property type="match status" value="1"/>
</dbReference>
<proteinExistence type="predicted"/>
<dbReference type="Proteomes" id="UP000318582">
    <property type="component" value="Unassembled WGS sequence"/>
</dbReference>
<feature type="binding site" evidence="7">
    <location>
        <position position="186"/>
    </location>
    <ligand>
        <name>Mg(2+)</name>
        <dbReference type="ChEBI" id="CHEBI:18420"/>
    </ligand>
</feature>
<dbReference type="InterPro" id="IPR000469">
    <property type="entry name" value="Gprotein_alpha_12/13"/>
</dbReference>
<accession>A0A507E5L7</accession>
<keyword evidence="5" id="KW-0807">Transducer</keyword>
<keyword evidence="2 6" id="KW-0547">Nucleotide-binding</keyword>
<protein>
    <submittedName>
        <fullName evidence="9">Uncharacterized protein</fullName>
    </submittedName>
</protein>
<feature type="compositionally biased region" description="Basic and acidic residues" evidence="8">
    <location>
        <begin position="20"/>
        <end position="32"/>
    </location>
</feature>
<organism evidence="9 10">
    <name type="scientific">Powellomyces hirtus</name>
    <dbReference type="NCBI Taxonomy" id="109895"/>
    <lineage>
        <taxon>Eukaryota</taxon>
        <taxon>Fungi</taxon>
        <taxon>Fungi incertae sedis</taxon>
        <taxon>Chytridiomycota</taxon>
        <taxon>Chytridiomycota incertae sedis</taxon>
        <taxon>Chytridiomycetes</taxon>
        <taxon>Spizellomycetales</taxon>
        <taxon>Powellomycetaceae</taxon>
        <taxon>Powellomyces</taxon>
    </lineage>
</organism>
<dbReference type="InterPro" id="IPR001019">
    <property type="entry name" value="Gprotein_alpha_su"/>
</dbReference>
<dbReference type="InterPro" id="IPR027417">
    <property type="entry name" value="P-loop_NTPase"/>
</dbReference>
<comment type="caution">
    <text evidence="9">The sequence shown here is derived from an EMBL/GenBank/DDBJ whole genome shotgun (WGS) entry which is preliminary data.</text>
</comment>
<feature type="binding site" evidence="6">
    <location>
        <begin position="205"/>
        <end position="209"/>
    </location>
    <ligand>
        <name>GTP</name>
        <dbReference type="ChEBI" id="CHEBI:37565"/>
    </ligand>
</feature>
<dbReference type="CDD" id="cd00066">
    <property type="entry name" value="G-alpha"/>
    <property type="match status" value="1"/>
</dbReference>
<dbReference type="PRINTS" id="PR00440">
    <property type="entry name" value="GPROTEINA12"/>
</dbReference>
<dbReference type="EMBL" id="QEAQ01000028">
    <property type="protein sequence ID" value="TPX59152.1"/>
    <property type="molecule type" value="Genomic_DNA"/>
</dbReference>
<dbReference type="GO" id="GO:0031683">
    <property type="term" value="F:G-protein beta/gamma-subunit complex binding"/>
    <property type="evidence" value="ECO:0007669"/>
    <property type="project" value="InterPro"/>
</dbReference>
<dbReference type="GO" id="GO:0005525">
    <property type="term" value="F:GTP binding"/>
    <property type="evidence" value="ECO:0007669"/>
    <property type="project" value="UniProtKB-KW"/>
</dbReference>
<dbReference type="GO" id="GO:0005834">
    <property type="term" value="C:heterotrimeric G-protein complex"/>
    <property type="evidence" value="ECO:0007669"/>
    <property type="project" value="TreeGrafter"/>
</dbReference>
<dbReference type="PANTHER" id="PTHR10218:SF302">
    <property type="entry name" value="GUANINE NUCLEOTIDE-BINDING PROTEIN ALPHA-5 SUBUNIT"/>
    <property type="match status" value="1"/>
</dbReference>
<evidence type="ECO:0000256" key="3">
    <source>
        <dbReference type="ARBA" id="ARBA00022842"/>
    </source>
</evidence>
<dbReference type="GO" id="GO:0046872">
    <property type="term" value="F:metal ion binding"/>
    <property type="evidence" value="ECO:0007669"/>
    <property type="project" value="UniProtKB-KW"/>
</dbReference>
<evidence type="ECO:0000256" key="2">
    <source>
        <dbReference type="ARBA" id="ARBA00022741"/>
    </source>
</evidence>
<sequence>MADDDSPASRRRARAISHAIDQELKREAQEQRADKSSRILLLGSGDSGKTTVLKQMKILHGGGFTNDDRIKFRDIIARNILDSMRALIEASQTLSIKLTPGCEAHVRVVRDYVPVPSTDSSFALSPQVVEAIKALWVDPAIQECFRKSNQFFIQDTAAHFLNSVDKFVKPGYTPDDQDILYSRQRTSEISEHKFVIEKKIMRVYDVGGQRSDRVTWAPYFESQLDAILFIASLAAYDQMLVEDMAVSRMLDALVLFESIVNHRLLKKISIILFLNKTDLFVQKLNWSPVKRFFPDYTGQNDLKSAGTYFATKFQSQAKDTDRRIYTHFTTASDSKHMNVIIRAVKDTIVRANIAASGL</sequence>
<dbReference type="STRING" id="109895.A0A507E5L7"/>
<dbReference type="GO" id="GO:0007188">
    <property type="term" value="P:adenylate cyclase-modulating G protein-coupled receptor signaling pathway"/>
    <property type="evidence" value="ECO:0007669"/>
    <property type="project" value="TreeGrafter"/>
</dbReference>
<evidence type="ECO:0000256" key="7">
    <source>
        <dbReference type="PIRSR" id="PIRSR601019-2"/>
    </source>
</evidence>
<dbReference type="GO" id="GO:0003924">
    <property type="term" value="F:GTPase activity"/>
    <property type="evidence" value="ECO:0007669"/>
    <property type="project" value="InterPro"/>
</dbReference>
<evidence type="ECO:0000256" key="6">
    <source>
        <dbReference type="PIRSR" id="PIRSR601019-1"/>
    </source>
</evidence>
<keyword evidence="3 7" id="KW-0460">Magnesium</keyword>
<keyword evidence="1 7" id="KW-0479">Metal-binding</keyword>
<dbReference type="GO" id="GO:0007266">
    <property type="term" value="P:Rho protein signal transduction"/>
    <property type="evidence" value="ECO:0007669"/>
    <property type="project" value="InterPro"/>
</dbReference>
<evidence type="ECO:0000256" key="5">
    <source>
        <dbReference type="ARBA" id="ARBA00023224"/>
    </source>
</evidence>
<evidence type="ECO:0000256" key="4">
    <source>
        <dbReference type="ARBA" id="ARBA00023134"/>
    </source>
</evidence>
<dbReference type="Gene3D" id="1.10.400.10">
    <property type="entry name" value="GI Alpha 1, domain 2-like"/>
    <property type="match status" value="1"/>
</dbReference>
<dbReference type="OrthoDB" id="2136472at2759"/>
<dbReference type="Gene3D" id="3.40.50.300">
    <property type="entry name" value="P-loop containing nucleotide triphosphate hydrolases"/>
    <property type="match status" value="1"/>
</dbReference>
<dbReference type="GO" id="GO:0001664">
    <property type="term" value="F:G protein-coupled receptor binding"/>
    <property type="evidence" value="ECO:0007669"/>
    <property type="project" value="InterPro"/>
</dbReference>
<evidence type="ECO:0000256" key="8">
    <source>
        <dbReference type="SAM" id="MobiDB-lite"/>
    </source>
</evidence>
<keyword evidence="10" id="KW-1185">Reference proteome</keyword>